<dbReference type="InterPro" id="IPR008928">
    <property type="entry name" value="6-hairpin_glycosidase_sf"/>
</dbReference>
<comment type="similarity">
    <text evidence="2">Belongs to the glycosyl hydrolase 9 (cellulase E) family.</text>
</comment>
<evidence type="ECO:0000259" key="9">
    <source>
        <dbReference type="Pfam" id="PF00759"/>
    </source>
</evidence>
<evidence type="ECO:0000256" key="7">
    <source>
        <dbReference type="ARBA" id="ARBA00023295"/>
    </source>
</evidence>
<gene>
    <name evidence="10" type="ORF">OEZ85_005278</name>
</gene>
<proteinExistence type="inferred from homology"/>
<dbReference type="InterPro" id="IPR001701">
    <property type="entry name" value="Glyco_hydro_9"/>
</dbReference>
<evidence type="ECO:0000256" key="4">
    <source>
        <dbReference type="ARBA" id="ARBA00022801"/>
    </source>
</evidence>
<evidence type="ECO:0000256" key="2">
    <source>
        <dbReference type="ARBA" id="ARBA00007072"/>
    </source>
</evidence>
<keyword evidence="4" id="KW-0378">Hydrolase</keyword>
<dbReference type="Pfam" id="PF00759">
    <property type="entry name" value="Glyco_hydro_9"/>
    <property type="match status" value="1"/>
</dbReference>
<dbReference type="EMBL" id="CP126219">
    <property type="protein sequence ID" value="WIA20936.1"/>
    <property type="molecule type" value="Genomic_DNA"/>
</dbReference>
<keyword evidence="7" id="KW-0326">Glycosidase</keyword>
<evidence type="ECO:0000256" key="5">
    <source>
        <dbReference type="ARBA" id="ARBA00023001"/>
    </source>
</evidence>
<organism evidence="10 11">
    <name type="scientific">Tetradesmus obliquus</name>
    <name type="common">Green alga</name>
    <name type="synonym">Acutodesmus obliquus</name>
    <dbReference type="NCBI Taxonomy" id="3088"/>
    <lineage>
        <taxon>Eukaryota</taxon>
        <taxon>Viridiplantae</taxon>
        <taxon>Chlorophyta</taxon>
        <taxon>core chlorophytes</taxon>
        <taxon>Chlorophyceae</taxon>
        <taxon>CS clade</taxon>
        <taxon>Sphaeropleales</taxon>
        <taxon>Scenedesmaceae</taxon>
        <taxon>Tetradesmus</taxon>
    </lineage>
</organism>
<keyword evidence="6" id="KW-0119">Carbohydrate metabolism</keyword>
<protein>
    <recommendedName>
        <fullName evidence="3">cellulase</fullName>
        <ecNumber evidence="3">3.2.1.4</ecNumber>
    </recommendedName>
</protein>
<evidence type="ECO:0000256" key="3">
    <source>
        <dbReference type="ARBA" id="ARBA00012601"/>
    </source>
</evidence>
<accession>A0ABY8UHG4</accession>
<evidence type="ECO:0000256" key="8">
    <source>
        <dbReference type="ARBA" id="ARBA00023326"/>
    </source>
</evidence>
<evidence type="ECO:0000313" key="10">
    <source>
        <dbReference type="EMBL" id="WIA20936.1"/>
    </source>
</evidence>
<keyword evidence="5" id="KW-0136">Cellulose degradation</keyword>
<evidence type="ECO:0000313" key="11">
    <source>
        <dbReference type="Proteomes" id="UP001244341"/>
    </source>
</evidence>
<dbReference type="PANTHER" id="PTHR22298">
    <property type="entry name" value="ENDO-1,4-BETA-GLUCANASE"/>
    <property type="match status" value="1"/>
</dbReference>
<keyword evidence="11" id="KW-1185">Reference proteome</keyword>
<evidence type="ECO:0000256" key="6">
    <source>
        <dbReference type="ARBA" id="ARBA00023277"/>
    </source>
</evidence>
<name>A0ABY8UHG4_TETOB</name>
<dbReference type="Gene3D" id="1.50.10.10">
    <property type="match status" value="1"/>
</dbReference>
<keyword evidence="8" id="KW-0624">Polysaccharide degradation</keyword>
<evidence type="ECO:0000256" key="1">
    <source>
        <dbReference type="ARBA" id="ARBA00000966"/>
    </source>
</evidence>
<dbReference type="SUPFAM" id="SSF48208">
    <property type="entry name" value="Six-hairpin glycosidases"/>
    <property type="match status" value="1"/>
</dbReference>
<comment type="catalytic activity">
    <reaction evidence="1">
        <text>Endohydrolysis of (1-&gt;4)-beta-D-glucosidic linkages in cellulose, lichenin and cereal beta-D-glucans.</text>
        <dbReference type="EC" id="3.2.1.4"/>
    </reaction>
</comment>
<dbReference type="Proteomes" id="UP001244341">
    <property type="component" value="Chromosome 12b"/>
</dbReference>
<dbReference type="EC" id="3.2.1.4" evidence="3"/>
<dbReference type="InterPro" id="IPR012341">
    <property type="entry name" value="6hp_glycosidase-like_sf"/>
</dbReference>
<feature type="domain" description="Glycoside hydrolase family 9" evidence="9">
    <location>
        <begin position="22"/>
        <end position="479"/>
    </location>
</feature>
<reference evidence="10 11" key="1">
    <citation type="submission" date="2023-05" db="EMBL/GenBank/DDBJ databases">
        <title>A 100% complete, gapless, phased diploid assembly of the Scenedesmus obliquus UTEX 3031 genome.</title>
        <authorList>
            <person name="Biondi T.C."/>
            <person name="Hanschen E.R."/>
            <person name="Kwon T."/>
            <person name="Eng W."/>
            <person name="Kruse C.P.S."/>
            <person name="Koehler S.I."/>
            <person name="Kunde Y."/>
            <person name="Gleasner C.D."/>
            <person name="You Mak K.T."/>
            <person name="Polle J."/>
            <person name="Hovde B.T."/>
            <person name="Starkenburg S.R."/>
        </authorList>
    </citation>
    <scope>NUCLEOTIDE SEQUENCE [LARGE SCALE GENOMIC DNA]</scope>
    <source>
        <strain evidence="10 11">DOE0152z</strain>
    </source>
</reference>
<sequence>MASLWLMIPNEYDLKQVLPALTGFVDTARSGALPALTRAAYLWLEPLSGLTDPVQGGFYMAADYVKYSMPIATSMMMLALSLAQFPEGYSAAGSLDAARSQLRHGADYLMAAHTAPDRFVVQVGNPTDYLTSLQFNNGSWGRPSDMPRNRTAYNITRDSAGGADAAAAAAAALAAAHEAFKEYDPVFAQAALKHAQQLYALATLLPARSYCQQVVDCFEGIKTGGYKWKAYPSTSVYDDLSLAAAWLFAATGVRSYASDSQFFFTQHLARETPNNPTSYISNYDNAAHIAALLLDQQLGFPPAQRHMLDFFKGWMTGLSTAKTPVLFVTPKGLHYLAGHPAAGDEPLPNAAHAAMLALLYAHSPRAQARGLTPFVVQNMECFALQQVNYVLGGQRGKARSFVVGLGSSPPTKPQHRQASCASGVLKCTVANSLATEGPNPNVLKGAIVAGPDSSDGFADDRSSEQSRVSVAYNVPFMGTVAGLLQHAVSPANCQKEHGLFQDIFLAATPGT</sequence>